<evidence type="ECO:0000313" key="2">
    <source>
        <dbReference type="Proteomes" id="UP001519328"/>
    </source>
</evidence>
<dbReference type="Proteomes" id="UP001519328">
    <property type="component" value="Unassembled WGS sequence"/>
</dbReference>
<name>A0ABS4HH68_9BACI</name>
<keyword evidence="2" id="KW-1185">Reference proteome</keyword>
<dbReference type="EMBL" id="JAGGKK010000020">
    <property type="protein sequence ID" value="MBP1950274.1"/>
    <property type="molecule type" value="Genomic_DNA"/>
</dbReference>
<sequence>MNDVAKAINDFRRRINEVNRFRDNILSNQHLMDVIKKQNAIRNNNTIAKAFEYKHMQNWANYFPNASFNQYLKRIDAITTIKKNPKLLSQSLSYSNVINRILQDFNTDILDEYDEDLLDDSESGSFDDGEDLEYDVKRPAFFNLAFKINYVIYTTDGEVEKGNIEGDDKRNWEKYAKPVLKVLFTIFLAWAFSSTPITDSNIYERLADITEHIDLIDIEDNEDNNED</sequence>
<accession>A0ABS4HH68</accession>
<organism evidence="1 2">
    <name type="scientific">Virgibacillus litoralis</name>
    <dbReference type="NCBI Taxonomy" id="578221"/>
    <lineage>
        <taxon>Bacteria</taxon>
        <taxon>Bacillati</taxon>
        <taxon>Bacillota</taxon>
        <taxon>Bacilli</taxon>
        <taxon>Bacillales</taxon>
        <taxon>Bacillaceae</taxon>
        <taxon>Virgibacillus</taxon>
    </lineage>
</organism>
<gene>
    <name evidence="1" type="ORF">J2Z82_003231</name>
</gene>
<evidence type="ECO:0000313" key="1">
    <source>
        <dbReference type="EMBL" id="MBP1950274.1"/>
    </source>
</evidence>
<comment type="caution">
    <text evidence="1">The sequence shown here is derived from an EMBL/GenBank/DDBJ whole genome shotgun (WGS) entry which is preliminary data.</text>
</comment>
<protein>
    <submittedName>
        <fullName evidence="1">Uncharacterized protein</fullName>
    </submittedName>
</protein>
<dbReference type="RefSeq" id="WP_209481761.1">
    <property type="nucleotide sequence ID" value="NZ_JAGGKK010000020.1"/>
</dbReference>
<proteinExistence type="predicted"/>
<reference evidence="1 2" key="1">
    <citation type="submission" date="2021-03" db="EMBL/GenBank/DDBJ databases">
        <title>Genomic Encyclopedia of Type Strains, Phase IV (KMG-IV): sequencing the most valuable type-strain genomes for metagenomic binning, comparative biology and taxonomic classification.</title>
        <authorList>
            <person name="Goeker M."/>
        </authorList>
    </citation>
    <scope>NUCLEOTIDE SEQUENCE [LARGE SCALE GENOMIC DNA]</scope>
    <source>
        <strain evidence="1 2">DSM 21085</strain>
    </source>
</reference>